<evidence type="ECO:0000313" key="2">
    <source>
        <dbReference type="Proteomes" id="UP000299102"/>
    </source>
</evidence>
<organism evidence="1 2">
    <name type="scientific">Eumeta variegata</name>
    <name type="common">Bagworm moth</name>
    <name type="synonym">Eumeta japonica</name>
    <dbReference type="NCBI Taxonomy" id="151549"/>
    <lineage>
        <taxon>Eukaryota</taxon>
        <taxon>Metazoa</taxon>
        <taxon>Ecdysozoa</taxon>
        <taxon>Arthropoda</taxon>
        <taxon>Hexapoda</taxon>
        <taxon>Insecta</taxon>
        <taxon>Pterygota</taxon>
        <taxon>Neoptera</taxon>
        <taxon>Endopterygota</taxon>
        <taxon>Lepidoptera</taxon>
        <taxon>Glossata</taxon>
        <taxon>Ditrysia</taxon>
        <taxon>Tineoidea</taxon>
        <taxon>Psychidae</taxon>
        <taxon>Oiketicinae</taxon>
        <taxon>Eumeta</taxon>
    </lineage>
</organism>
<evidence type="ECO:0000313" key="1">
    <source>
        <dbReference type="EMBL" id="GBP14901.1"/>
    </source>
</evidence>
<name>A0A4C1TN65_EUMVA</name>
<keyword evidence="2" id="KW-1185">Reference proteome</keyword>
<sequence length="139" mass="15734">MSWILAQSQEQYGESSSLNINRYYPNPPWPVSVSATWDVILIYLRTLYVCCAREKKYLMISPMFSSAYRFCYSSRLAALITFVWQRKPVVVSCRLLDEGGPPGELVCTRVTCDSGMRSNSERRTALPSAAISEMSRLAS</sequence>
<proteinExistence type="predicted"/>
<dbReference type="Proteomes" id="UP000299102">
    <property type="component" value="Unassembled WGS sequence"/>
</dbReference>
<protein>
    <submittedName>
        <fullName evidence="1">Uncharacterized protein</fullName>
    </submittedName>
</protein>
<gene>
    <name evidence="1" type="ORF">EVAR_75477_1</name>
</gene>
<reference evidence="1 2" key="1">
    <citation type="journal article" date="2019" name="Commun. Biol.">
        <title>The bagworm genome reveals a unique fibroin gene that provides high tensile strength.</title>
        <authorList>
            <person name="Kono N."/>
            <person name="Nakamura H."/>
            <person name="Ohtoshi R."/>
            <person name="Tomita M."/>
            <person name="Numata K."/>
            <person name="Arakawa K."/>
        </authorList>
    </citation>
    <scope>NUCLEOTIDE SEQUENCE [LARGE SCALE GENOMIC DNA]</scope>
</reference>
<comment type="caution">
    <text evidence="1">The sequence shown here is derived from an EMBL/GenBank/DDBJ whole genome shotgun (WGS) entry which is preliminary data.</text>
</comment>
<dbReference type="AlphaFoldDB" id="A0A4C1TN65"/>
<dbReference type="EMBL" id="BGZK01000067">
    <property type="protein sequence ID" value="GBP14901.1"/>
    <property type="molecule type" value="Genomic_DNA"/>
</dbReference>
<accession>A0A4C1TN65</accession>